<evidence type="ECO:0000313" key="2">
    <source>
        <dbReference type="Proteomes" id="UP000823775"/>
    </source>
</evidence>
<comment type="caution">
    <text evidence="1">The sequence shown here is derived from an EMBL/GenBank/DDBJ whole genome shotgun (WGS) entry which is preliminary data.</text>
</comment>
<name>A0ABS8WLC5_DATST</name>
<dbReference type="InterPro" id="IPR029063">
    <property type="entry name" value="SAM-dependent_MTases_sf"/>
</dbReference>
<dbReference type="CDD" id="cd02440">
    <property type="entry name" value="AdoMet_MTases"/>
    <property type="match status" value="1"/>
</dbReference>
<sequence length="154" mass="17467">MAVSGLCTSTDDFLKRCEQSGDAKNALLLKKPPISASKLTISRFRILSLSNKKDKTVAELGCGNGWISIAIAVEMVYGLDINPRAKISWINLYLNAWMTMANQYMMMKRKRARGIEFHESDLAYCKDNRIELERLSGAYCRFLIQPDAMSKLDY</sequence>
<dbReference type="Gene3D" id="3.40.50.150">
    <property type="entry name" value="Vaccinia Virus protein VP39"/>
    <property type="match status" value="1"/>
</dbReference>
<keyword evidence="2" id="KW-1185">Reference proteome</keyword>
<accession>A0ABS8WLC5</accession>
<evidence type="ECO:0000313" key="1">
    <source>
        <dbReference type="EMBL" id="MCE3050877.1"/>
    </source>
</evidence>
<dbReference type="Proteomes" id="UP000823775">
    <property type="component" value="Unassembled WGS sequence"/>
</dbReference>
<gene>
    <name evidence="1" type="primary">MMT1_5</name>
    <name evidence="1" type="ORF">HAX54_048335</name>
</gene>
<reference evidence="1 2" key="1">
    <citation type="journal article" date="2021" name="BMC Genomics">
        <title>Datura genome reveals duplications of psychoactive alkaloid biosynthetic genes and high mutation rate following tissue culture.</title>
        <authorList>
            <person name="Rajewski A."/>
            <person name="Carter-House D."/>
            <person name="Stajich J."/>
            <person name="Litt A."/>
        </authorList>
    </citation>
    <scope>NUCLEOTIDE SEQUENCE [LARGE SCALE GENOMIC DNA]</scope>
    <source>
        <strain evidence="1">AR-01</strain>
    </source>
</reference>
<dbReference type="PANTHER" id="PTHR47087">
    <property type="entry name" value="METHIONINE S-METHYLTRANSFERASE"/>
    <property type="match status" value="1"/>
</dbReference>
<dbReference type="EMBL" id="JACEIK010007966">
    <property type="protein sequence ID" value="MCE3050877.1"/>
    <property type="molecule type" value="Genomic_DNA"/>
</dbReference>
<protein>
    <submittedName>
        <fullName evidence="1">Mitochondrial metal transporter</fullName>
    </submittedName>
</protein>
<organism evidence="1 2">
    <name type="scientific">Datura stramonium</name>
    <name type="common">Jimsonweed</name>
    <name type="synonym">Common thornapple</name>
    <dbReference type="NCBI Taxonomy" id="4076"/>
    <lineage>
        <taxon>Eukaryota</taxon>
        <taxon>Viridiplantae</taxon>
        <taxon>Streptophyta</taxon>
        <taxon>Embryophyta</taxon>
        <taxon>Tracheophyta</taxon>
        <taxon>Spermatophyta</taxon>
        <taxon>Magnoliopsida</taxon>
        <taxon>eudicotyledons</taxon>
        <taxon>Gunneridae</taxon>
        <taxon>Pentapetalae</taxon>
        <taxon>asterids</taxon>
        <taxon>lamiids</taxon>
        <taxon>Solanales</taxon>
        <taxon>Solanaceae</taxon>
        <taxon>Solanoideae</taxon>
        <taxon>Datureae</taxon>
        <taxon>Datura</taxon>
    </lineage>
</organism>
<dbReference type="PANTHER" id="PTHR47087:SF1">
    <property type="entry name" value="METHIONINE S-METHYLTRANSFERASE"/>
    <property type="match status" value="1"/>
</dbReference>
<dbReference type="SUPFAM" id="SSF53335">
    <property type="entry name" value="S-adenosyl-L-methionine-dependent methyltransferases"/>
    <property type="match status" value="1"/>
</dbReference>
<proteinExistence type="predicted"/>